<comment type="caution">
    <text evidence="2">The sequence shown here is derived from an EMBL/GenBank/DDBJ whole genome shotgun (WGS) entry which is preliminary data.</text>
</comment>
<dbReference type="RefSeq" id="WP_075366902.1">
    <property type="nucleotide sequence ID" value="NZ_MLBF01000058.1"/>
</dbReference>
<feature type="transmembrane region" description="Helical" evidence="1">
    <location>
        <begin position="90"/>
        <end position="112"/>
    </location>
</feature>
<feature type="transmembrane region" description="Helical" evidence="1">
    <location>
        <begin position="212"/>
        <end position="230"/>
    </location>
</feature>
<name>A0A1Q8QJ84_9FIRM</name>
<keyword evidence="1" id="KW-0472">Membrane</keyword>
<organism evidence="2 3">
    <name type="scientific">Desulfosporosinus metallidurans</name>
    <dbReference type="NCBI Taxonomy" id="1888891"/>
    <lineage>
        <taxon>Bacteria</taxon>
        <taxon>Bacillati</taxon>
        <taxon>Bacillota</taxon>
        <taxon>Clostridia</taxon>
        <taxon>Eubacteriales</taxon>
        <taxon>Desulfitobacteriaceae</taxon>
        <taxon>Desulfosporosinus</taxon>
    </lineage>
</organism>
<dbReference type="OrthoDB" id="3193075at2"/>
<sequence>MLHFLHYSQEILIACTFILVILQLYLLRSNVLPSISAAILPFLINADSLYYPLSVCILSGIITTGRWYFNHFQIHDHSATLITYEEKQKRWGLIEINFWFKIFVGIVFVATIALQGKWIYVISPPLIVSFVEFAKSSGRAEHRPWRLFLLILSAAFSGILGVEVIHILLHWPLWISAGCIVIWTFFLFYQFQFIFPPAAAISLLPTIIHEQMLLLYPLQVAVGAILFIAIGKLSFHQLKAAEIVGA</sequence>
<feature type="transmembrane region" description="Helical" evidence="1">
    <location>
        <begin position="49"/>
        <end position="69"/>
    </location>
</feature>
<feature type="transmembrane region" description="Helical" evidence="1">
    <location>
        <begin position="12"/>
        <end position="29"/>
    </location>
</feature>
<accession>A0A1Q8QJ84</accession>
<gene>
    <name evidence="2" type="ORF">DSOL_4576</name>
</gene>
<feature type="transmembrane region" description="Helical" evidence="1">
    <location>
        <begin position="147"/>
        <end position="167"/>
    </location>
</feature>
<proteinExistence type="predicted"/>
<keyword evidence="1" id="KW-0812">Transmembrane</keyword>
<dbReference type="EMBL" id="MLBF01000058">
    <property type="protein sequence ID" value="OLN27394.1"/>
    <property type="molecule type" value="Genomic_DNA"/>
</dbReference>
<feature type="transmembrane region" description="Helical" evidence="1">
    <location>
        <begin position="173"/>
        <end position="191"/>
    </location>
</feature>
<protein>
    <submittedName>
        <fullName evidence="2">Integral membrane protein</fullName>
    </submittedName>
</protein>
<evidence type="ECO:0000313" key="2">
    <source>
        <dbReference type="EMBL" id="OLN27394.1"/>
    </source>
</evidence>
<evidence type="ECO:0000313" key="3">
    <source>
        <dbReference type="Proteomes" id="UP000186102"/>
    </source>
</evidence>
<dbReference type="AlphaFoldDB" id="A0A1Q8QJ84"/>
<dbReference type="Proteomes" id="UP000186102">
    <property type="component" value="Unassembled WGS sequence"/>
</dbReference>
<evidence type="ECO:0000256" key="1">
    <source>
        <dbReference type="SAM" id="Phobius"/>
    </source>
</evidence>
<keyword evidence="3" id="KW-1185">Reference proteome</keyword>
<keyword evidence="1" id="KW-1133">Transmembrane helix</keyword>
<reference evidence="2 3" key="1">
    <citation type="submission" date="2016-09" db="EMBL/GenBank/DDBJ databases">
        <title>Complete genome of Desulfosporosinus sp. OL.</title>
        <authorList>
            <person name="Mardanov A."/>
            <person name="Beletsky A."/>
            <person name="Panova A."/>
            <person name="Karnachuk O."/>
            <person name="Ravin N."/>
        </authorList>
    </citation>
    <scope>NUCLEOTIDE SEQUENCE [LARGE SCALE GENOMIC DNA]</scope>
    <source>
        <strain evidence="2 3">OL</strain>
    </source>
</reference>